<dbReference type="EMBL" id="GU191796">
    <property type="protein sequence ID" value="ACZ28608.1"/>
    <property type="molecule type" value="Genomic_DNA"/>
</dbReference>
<protein>
    <submittedName>
        <fullName evidence="1">Transposase</fullName>
    </submittedName>
</protein>
<accession>E3T2Z6</accession>
<proteinExistence type="predicted"/>
<name>E3T2Z6_9ZZZZ</name>
<dbReference type="AlphaFoldDB" id="E3T2Z6"/>
<reference evidence="1" key="1">
    <citation type="journal article" date="2011" name="ISME J.">
        <title>Comparative metagenomics of microbial communities inhabiting deep-sea hydrothermal vent chimneys with contrasting chemistries.</title>
        <authorList>
            <person name="Xie W."/>
            <person name="Wang F."/>
            <person name="Guo L."/>
            <person name="Chen Z."/>
            <person name="Sievert S.M."/>
            <person name="Meng J."/>
            <person name="Huang G."/>
            <person name="Li Y."/>
            <person name="Yan Q."/>
            <person name="Wu S."/>
            <person name="Wang X."/>
            <person name="Chen S."/>
            <person name="He G."/>
            <person name="Xiao X."/>
            <person name="Xu A."/>
        </authorList>
    </citation>
    <scope>NUCLEOTIDE SEQUENCE</scope>
</reference>
<evidence type="ECO:0000313" key="1">
    <source>
        <dbReference type="EMBL" id="ACZ28608.1"/>
    </source>
</evidence>
<organism evidence="1">
    <name type="scientific">uncultured organism</name>
    <dbReference type="NCBI Taxonomy" id="155900"/>
    <lineage>
        <taxon>unclassified sequences</taxon>
        <taxon>environmental samples</taxon>
    </lineage>
</organism>
<sequence length="132" mass="15487">MYLKHCRLTRFQQLRLLEYFVAGTSARTAGDLVGIHRNSAIRFFHKLRQKIACKQAKRAVRFCGEVEVDESYFGGHSKGKRGRGRKSHRIWPFKTWWQSLHGICFQRAEKTPIARNSAENKARGLYRRTYSL</sequence>